<feature type="compositionally biased region" description="Pro residues" evidence="1">
    <location>
        <begin position="106"/>
        <end position="123"/>
    </location>
</feature>
<name>A0A5K7X8X9_9BACT</name>
<proteinExistence type="predicted"/>
<evidence type="ECO:0008006" key="5">
    <source>
        <dbReference type="Google" id="ProtNLM"/>
    </source>
</evidence>
<dbReference type="AlphaFoldDB" id="A0A5K7X8X9"/>
<accession>A0A5K7X8X9</accession>
<reference evidence="4" key="1">
    <citation type="submission" date="2019-10" db="EMBL/GenBank/DDBJ databases">
        <title>Lacipirellula parvula gen. nov., sp. nov., representing a lineage of planctomycetes widespread in freshwater anoxic habitats, and description of the family Lacipirellulaceae.</title>
        <authorList>
            <person name="Dedysh S.N."/>
            <person name="Kulichevskaya I.S."/>
            <person name="Beletsky A.V."/>
            <person name="Rakitin A.L."/>
            <person name="Mardanov A.V."/>
            <person name="Ivanova A.A."/>
            <person name="Saltykova V.X."/>
            <person name="Rijpstra W.I.C."/>
            <person name="Sinninghe Damste J.S."/>
            <person name="Ravin N.V."/>
        </authorList>
    </citation>
    <scope>NUCLEOTIDE SEQUENCE [LARGE SCALE GENOMIC DNA]</scope>
    <source>
        <strain evidence="4">PX69</strain>
    </source>
</reference>
<keyword evidence="2" id="KW-0732">Signal</keyword>
<evidence type="ECO:0000256" key="1">
    <source>
        <dbReference type="SAM" id="MobiDB-lite"/>
    </source>
</evidence>
<dbReference type="RefSeq" id="WP_152098334.1">
    <property type="nucleotide sequence ID" value="NZ_AP021861.1"/>
</dbReference>
<evidence type="ECO:0000313" key="3">
    <source>
        <dbReference type="EMBL" id="BBO32352.1"/>
    </source>
</evidence>
<sequence>MSSFHFSMHRLLACLLLMAVSGCAVARNSNCNCGECNGCPPIRMAAAAYHGELADDVICCSRCFGEGCSVCDRMVRPVTCGPECTQCRTCPILPFGIGDKFHEKPTPGPPPATFRPPMPPKFLPVPTQDVLSPARPDAPEPQRGNVDMGWRPQMTVSGHD</sequence>
<gene>
    <name evidence="3" type="ORF">PLANPX_1964</name>
</gene>
<feature type="region of interest" description="Disordered" evidence="1">
    <location>
        <begin position="103"/>
        <end position="160"/>
    </location>
</feature>
<feature type="chain" id="PRO_5024835345" description="4Fe-4S ferredoxin-type domain-containing protein" evidence="2">
    <location>
        <begin position="27"/>
        <end position="160"/>
    </location>
</feature>
<dbReference type="KEGG" id="lpav:PLANPX_1964"/>
<protein>
    <recommendedName>
        <fullName evidence="5">4Fe-4S ferredoxin-type domain-containing protein</fullName>
    </recommendedName>
</protein>
<dbReference type="Proteomes" id="UP000326837">
    <property type="component" value="Chromosome"/>
</dbReference>
<keyword evidence="4" id="KW-1185">Reference proteome</keyword>
<feature type="signal peptide" evidence="2">
    <location>
        <begin position="1"/>
        <end position="26"/>
    </location>
</feature>
<dbReference type="EMBL" id="AP021861">
    <property type="protein sequence ID" value="BBO32352.1"/>
    <property type="molecule type" value="Genomic_DNA"/>
</dbReference>
<evidence type="ECO:0000313" key="4">
    <source>
        <dbReference type="Proteomes" id="UP000326837"/>
    </source>
</evidence>
<organism evidence="3 4">
    <name type="scientific">Lacipirellula parvula</name>
    <dbReference type="NCBI Taxonomy" id="2650471"/>
    <lineage>
        <taxon>Bacteria</taxon>
        <taxon>Pseudomonadati</taxon>
        <taxon>Planctomycetota</taxon>
        <taxon>Planctomycetia</taxon>
        <taxon>Pirellulales</taxon>
        <taxon>Lacipirellulaceae</taxon>
        <taxon>Lacipirellula</taxon>
    </lineage>
</organism>
<evidence type="ECO:0000256" key="2">
    <source>
        <dbReference type="SAM" id="SignalP"/>
    </source>
</evidence>